<dbReference type="EMBL" id="CP039350">
    <property type="protein sequence ID" value="QCD96128.1"/>
    <property type="molecule type" value="Genomic_DNA"/>
</dbReference>
<name>A0A4D6M6H4_VIGUN</name>
<sequence length="124" mass="13139">MCGGALRRMLFQCSAGLFSMVTDYYFAMQVKGVAAMVAATGSSLASMSERCSDGCDANVGAQCRSGGWWNVDVAFTDAAVMAQTHSVDVDVGVARCEGSGSHSADLRCCIGRYSHSLLQKMEME</sequence>
<evidence type="ECO:0000256" key="1">
    <source>
        <dbReference type="SAM" id="SignalP"/>
    </source>
</evidence>
<accession>A0A4D6M6H4</accession>
<feature type="chain" id="PRO_5020041944" evidence="1">
    <location>
        <begin position="17"/>
        <end position="124"/>
    </location>
</feature>
<keyword evidence="3" id="KW-1185">Reference proteome</keyword>
<dbReference type="AlphaFoldDB" id="A0A4D6M6H4"/>
<gene>
    <name evidence="2" type="ORF">DEO72_LG6g830</name>
</gene>
<dbReference type="Proteomes" id="UP000501690">
    <property type="component" value="Linkage Group LG6"/>
</dbReference>
<protein>
    <submittedName>
        <fullName evidence="2">Uncharacterized protein</fullName>
    </submittedName>
</protein>
<keyword evidence="1" id="KW-0732">Signal</keyword>
<evidence type="ECO:0000313" key="2">
    <source>
        <dbReference type="EMBL" id="QCD96128.1"/>
    </source>
</evidence>
<proteinExistence type="predicted"/>
<feature type="signal peptide" evidence="1">
    <location>
        <begin position="1"/>
        <end position="16"/>
    </location>
</feature>
<organism evidence="2 3">
    <name type="scientific">Vigna unguiculata</name>
    <name type="common">Cowpea</name>
    <dbReference type="NCBI Taxonomy" id="3917"/>
    <lineage>
        <taxon>Eukaryota</taxon>
        <taxon>Viridiplantae</taxon>
        <taxon>Streptophyta</taxon>
        <taxon>Embryophyta</taxon>
        <taxon>Tracheophyta</taxon>
        <taxon>Spermatophyta</taxon>
        <taxon>Magnoliopsida</taxon>
        <taxon>eudicotyledons</taxon>
        <taxon>Gunneridae</taxon>
        <taxon>Pentapetalae</taxon>
        <taxon>rosids</taxon>
        <taxon>fabids</taxon>
        <taxon>Fabales</taxon>
        <taxon>Fabaceae</taxon>
        <taxon>Papilionoideae</taxon>
        <taxon>50 kb inversion clade</taxon>
        <taxon>NPAAA clade</taxon>
        <taxon>indigoferoid/millettioid clade</taxon>
        <taxon>Phaseoleae</taxon>
        <taxon>Vigna</taxon>
    </lineage>
</organism>
<reference evidence="2 3" key="1">
    <citation type="submission" date="2019-04" db="EMBL/GenBank/DDBJ databases">
        <title>An improved genome assembly and genetic linkage map for asparagus bean, Vigna unguiculata ssp. sesquipedialis.</title>
        <authorList>
            <person name="Xia Q."/>
            <person name="Zhang R."/>
            <person name="Dong Y."/>
        </authorList>
    </citation>
    <scope>NUCLEOTIDE SEQUENCE [LARGE SCALE GENOMIC DNA]</scope>
    <source>
        <tissue evidence="2">Leaf</tissue>
    </source>
</reference>
<evidence type="ECO:0000313" key="3">
    <source>
        <dbReference type="Proteomes" id="UP000501690"/>
    </source>
</evidence>